<dbReference type="AlphaFoldDB" id="M4RGY6"/>
<feature type="transmembrane region" description="Helical" evidence="2">
    <location>
        <begin position="6"/>
        <end position="28"/>
    </location>
</feature>
<dbReference type="EMBL" id="CP004346">
    <property type="protein sequence ID" value="AGH41833.1"/>
    <property type="molecule type" value="Genomic_DNA"/>
</dbReference>
<keyword evidence="2" id="KW-0472">Membrane</keyword>
<feature type="compositionally biased region" description="Acidic residues" evidence="1">
    <location>
        <begin position="37"/>
        <end position="51"/>
    </location>
</feature>
<dbReference type="Proteomes" id="UP000011835">
    <property type="component" value="Chromosome"/>
</dbReference>
<name>M4RGY6_9BIFI</name>
<accession>M4RGY6</accession>
<keyword evidence="4" id="KW-1185">Reference proteome</keyword>
<keyword evidence="2" id="KW-0812">Transmembrane</keyword>
<protein>
    <submittedName>
        <fullName evidence="3">Uncharacterized protein</fullName>
    </submittedName>
</protein>
<reference evidence="3 4" key="1">
    <citation type="journal article" date="2013" name="Genome Announc.">
        <title>Complete Genome Sequence of the Probiotic Bifidobacterium thermophilum Strain RBL67.</title>
        <authorList>
            <person name="Jans C."/>
            <person name="Lacroix C."/>
            <person name="Follador R."/>
            <person name="Stevens M.J."/>
        </authorList>
    </citation>
    <scope>NUCLEOTIDE SEQUENCE [LARGE SCALE GENOMIC DNA]</scope>
    <source>
        <strain evidence="3 4">RBL67</strain>
    </source>
</reference>
<evidence type="ECO:0000256" key="1">
    <source>
        <dbReference type="SAM" id="MobiDB-lite"/>
    </source>
</evidence>
<feature type="region of interest" description="Disordered" evidence="1">
    <location>
        <begin position="33"/>
        <end position="68"/>
    </location>
</feature>
<proteinExistence type="predicted"/>
<keyword evidence="2" id="KW-1133">Transmembrane helix</keyword>
<dbReference type="RefSeq" id="WP_015451083.1">
    <property type="nucleotide sequence ID" value="NC_020546.1"/>
</dbReference>
<dbReference type="HOGENOM" id="CLU_2785592_0_0_11"/>
<evidence type="ECO:0000256" key="2">
    <source>
        <dbReference type="SAM" id="Phobius"/>
    </source>
</evidence>
<dbReference type="KEGG" id="btp:D805_1566"/>
<gene>
    <name evidence="3" type="ORF">D805_1566</name>
</gene>
<dbReference type="PATRIC" id="fig|1254439.12.peg.1558"/>
<organism evidence="3 4">
    <name type="scientific">Bifidobacterium thermophilum RBL67</name>
    <dbReference type="NCBI Taxonomy" id="1254439"/>
    <lineage>
        <taxon>Bacteria</taxon>
        <taxon>Bacillati</taxon>
        <taxon>Actinomycetota</taxon>
        <taxon>Actinomycetes</taxon>
        <taxon>Bifidobacteriales</taxon>
        <taxon>Bifidobacteriaceae</taxon>
        <taxon>Bifidobacterium</taxon>
    </lineage>
</organism>
<evidence type="ECO:0000313" key="4">
    <source>
        <dbReference type="Proteomes" id="UP000011835"/>
    </source>
</evidence>
<evidence type="ECO:0000313" key="3">
    <source>
        <dbReference type="EMBL" id="AGH41833.1"/>
    </source>
</evidence>
<sequence length="68" mass="7277">MTSGANIPSITEVIAGLIGIALSVWIIAAMRATRAQDEEDDEDDKDDESEEINGRNLQSSGADSRVVE</sequence>